<evidence type="ECO:0000313" key="1">
    <source>
        <dbReference type="EMBL" id="ABC63180.1"/>
    </source>
</evidence>
<evidence type="ECO:0000313" key="2">
    <source>
        <dbReference type="Proteomes" id="UP000008808"/>
    </source>
</evidence>
<reference evidence="2" key="1">
    <citation type="journal article" date="2009" name="J. Bacteriol.">
        <title>Complete genome sequence of Erythrobacter litoralis HTCC2594.</title>
        <authorList>
            <person name="Oh H.M."/>
            <person name="Giovannoni S.J."/>
            <person name="Ferriera S."/>
            <person name="Johnson J."/>
            <person name="Cho J.C."/>
        </authorList>
    </citation>
    <scope>NUCLEOTIDE SEQUENCE [LARGE SCALE GENOMIC DNA]</scope>
    <source>
        <strain evidence="2">HTCC2594</strain>
    </source>
</reference>
<dbReference type="eggNOG" id="ENOG5031BCI">
    <property type="taxonomic scope" value="Bacteria"/>
</dbReference>
<organism evidence="1 2">
    <name type="scientific">Erythrobacter litoralis (strain HTCC2594)</name>
    <dbReference type="NCBI Taxonomy" id="314225"/>
    <lineage>
        <taxon>Bacteria</taxon>
        <taxon>Pseudomonadati</taxon>
        <taxon>Pseudomonadota</taxon>
        <taxon>Alphaproteobacteria</taxon>
        <taxon>Sphingomonadales</taxon>
        <taxon>Erythrobacteraceae</taxon>
        <taxon>Erythrobacter/Porphyrobacter group</taxon>
        <taxon>Erythrobacter</taxon>
    </lineage>
</organism>
<dbReference type="KEGG" id="eli:ELI_05440"/>
<sequence>MISQVESSGDGAGSGSDLVLLFHAQERPSIAEVVSVVASLNGVSVVGEAVGNEQASKRLELHIDGMTFDLVGLDPAPRIAVPEIRDWRDIAVEVRGAPLVGVGLAAGPHIEAGKASTPVVRGALRLARLLGDAFAGCAGVCWVPSGVAQSKPAFVDAVDRWLGGGPMPTTFVVTLAAAIDGAIESRGLAWFTGQEVRIEPIVADDREQAKLLAYRLVEQLIHRGTLEAPEQSTAPDGRVLRLEPSANRRYVRVWLA</sequence>
<evidence type="ECO:0008006" key="3">
    <source>
        <dbReference type="Google" id="ProtNLM"/>
    </source>
</evidence>
<keyword evidence="2" id="KW-1185">Reference proteome</keyword>
<name>Q2NAW1_ERYLH</name>
<dbReference type="EMBL" id="CP000157">
    <property type="protein sequence ID" value="ABC63180.1"/>
    <property type="molecule type" value="Genomic_DNA"/>
</dbReference>
<dbReference type="HOGENOM" id="CLU_1084795_0_0_5"/>
<proteinExistence type="predicted"/>
<dbReference type="STRING" id="314225.ELI_05440"/>
<accession>Q2NAW1</accession>
<gene>
    <name evidence="1" type="ordered locus">ELI_05440</name>
</gene>
<protein>
    <recommendedName>
        <fullName evidence="3">DUF4261 domain-containing protein</fullName>
    </recommendedName>
</protein>
<dbReference type="AlphaFoldDB" id="Q2NAW1"/>
<dbReference type="Proteomes" id="UP000008808">
    <property type="component" value="Chromosome"/>
</dbReference>